<name>A0A1I6LYD9_9EURY</name>
<accession>A0A1I6LYD9</accession>
<proteinExistence type="predicted"/>
<dbReference type="Proteomes" id="UP000199062">
    <property type="component" value="Unassembled WGS sequence"/>
</dbReference>
<dbReference type="AlphaFoldDB" id="A0A1I6LYD9"/>
<dbReference type="NCBIfam" id="TIGR03510">
    <property type="entry name" value="XapX"/>
    <property type="match status" value="1"/>
</dbReference>
<gene>
    <name evidence="1" type="ORF">SAMN05216559_3440</name>
</gene>
<organism evidence="1 2">
    <name type="scientific">Halomicrobium zhouii</name>
    <dbReference type="NCBI Taxonomy" id="767519"/>
    <lineage>
        <taxon>Archaea</taxon>
        <taxon>Methanobacteriati</taxon>
        <taxon>Methanobacteriota</taxon>
        <taxon>Stenosarchaea group</taxon>
        <taxon>Halobacteria</taxon>
        <taxon>Halobacteriales</taxon>
        <taxon>Haloarculaceae</taxon>
        <taxon>Halomicrobium</taxon>
    </lineage>
</organism>
<dbReference type="InterPro" id="IPR020017">
    <property type="entry name" value="XapX_domain"/>
</dbReference>
<protein>
    <submittedName>
        <fullName evidence="1">XapX domain-containing protein</fullName>
    </submittedName>
</protein>
<dbReference type="RefSeq" id="WP_089817955.1">
    <property type="nucleotide sequence ID" value="NZ_FOZK01000003.1"/>
</dbReference>
<dbReference type="STRING" id="767519.SAMN05216559_3440"/>
<reference evidence="1 2" key="1">
    <citation type="submission" date="2016-10" db="EMBL/GenBank/DDBJ databases">
        <authorList>
            <person name="de Groot N.N."/>
        </authorList>
    </citation>
    <scope>NUCLEOTIDE SEQUENCE [LARGE SCALE GENOMIC DNA]</scope>
    <source>
        <strain evidence="1 2">CGMCC 1.10457</strain>
    </source>
</reference>
<evidence type="ECO:0000313" key="2">
    <source>
        <dbReference type="Proteomes" id="UP000199062"/>
    </source>
</evidence>
<sequence>MNLELVLALLTGLVAGALFRTLQIPIPAPPNLAGILGIVGIYLGYKLVEWADVGVDLLGMLNELV</sequence>
<dbReference type="EMBL" id="FOZK01000003">
    <property type="protein sequence ID" value="SFS08489.1"/>
    <property type="molecule type" value="Genomic_DNA"/>
</dbReference>
<evidence type="ECO:0000313" key="1">
    <source>
        <dbReference type="EMBL" id="SFS08489.1"/>
    </source>
</evidence>
<keyword evidence="2" id="KW-1185">Reference proteome</keyword>